<dbReference type="Pfam" id="PF00109">
    <property type="entry name" value="ketoacyl-synt"/>
    <property type="match status" value="1"/>
</dbReference>
<proteinExistence type="inferred from homology"/>
<evidence type="ECO:0000259" key="5">
    <source>
        <dbReference type="PROSITE" id="PS52004"/>
    </source>
</evidence>
<evidence type="ECO:0000313" key="6">
    <source>
        <dbReference type="EMBL" id="MCY1137654.1"/>
    </source>
</evidence>
<dbReference type="SMART" id="SM00825">
    <property type="entry name" value="PKS_KS"/>
    <property type="match status" value="1"/>
</dbReference>
<feature type="domain" description="Ketosynthase family 3 (KS3)" evidence="5">
    <location>
        <begin position="3"/>
        <end position="418"/>
    </location>
</feature>
<dbReference type="PROSITE" id="PS00606">
    <property type="entry name" value="KS3_1"/>
    <property type="match status" value="1"/>
</dbReference>
<dbReference type="InterPro" id="IPR020841">
    <property type="entry name" value="PKS_Beta-ketoAc_synthase_dom"/>
</dbReference>
<dbReference type="Pfam" id="PF02801">
    <property type="entry name" value="Ketoacyl-synt_C"/>
    <property type="match status" value="1"/>
</dbReference>
<dbReference type="CDD" id="cd00833">
    <property type="entry name" value="PKS"/>
    <property type="match status" value="1"/>
</dbReference>
<dbReference type="PANTHER" id="PTHR43775:SF37">
    <property type="entry name" value="SI:DKEY-61P9.11"/>
    <property type="match status" value="1"/>
</dbReference>
<sequence>MDDDRIAIVGLACRVPGADGPTEFWANLIGGVDAIQRSEQTDESFVPAFGRLDDLAGFDAPLFGYTPDVAALLDPQHRLFLEVAWSALEDGGYGRTDPEVQVGVFAGCGANRYLRHHLLGNPALRPSGGLMEDWDDLLAGSTCDYLPTRAAYALGLTGPAVAVQTACSSSLVSVCQAAQSLLDFRCDLALAGGAAVVSTRQAGYRYRPGGTLAADGVCRPYDGSATGQVFGNGAGAVLLKRLADAIEDDDHIYGVLAGWAVNNDGAERAGFTAPGVTGQASVVAEALGAADWPAGTVGFVEGHGSGTAIGDALEIEALTRAFRMSTDETGQCVLGSVKSGIGNLDAAAGVVGLIKTVLAVRHGVIPGTLHFEQPHPDVDLAATPFVVTATEQKWSGPRRAGVSSFGQGGTNAHVLVEEPPPRAAGDGDEPWVLLPLSAGSPVALRRLAARLADHLDTTDCSPVDAAYTLAAGRRRLSYRAAVVARDRYEAIAALRSERFQSPEQAPEAVKDAAAAWMRGGEVTPAAGRRVPLPAYPFERVRHWIEPA</sequence>
<dbReference type="InterPro" id="IPR050091">
    <property type="entry name" value="PKS_NRPS_Biosynth_Enz"/>
</dbReference>
<dbReference type="PROSITE" id="PS52004">
    <property type="entry name" value="KS3_2"/>
    <property type="match status" value="1"/>
</dbReference>
<dbReference type="Pfam" id="PF22621">
    <property type="entry name" value="CurL-like_PKS_C"/>
    <property type="match status" value="1"/>
</dbReference>
<evidence type="ECO:0000256" key="4">
    <source>
        <dbReference type="RuleBase" id="RU003694"/>
    </source>
</evidence>
<dbReference type="Gene3D" id="3.40.47.10">
    <property type="match status" value="1"/>
</dbReference>
<dbReference type="Proteomes" id="UP001151002">
    <property type="component" value="Unassembled WGS sequence"/>
</dbReference>
<gene>
    <name evidence="6" type="ORF">OWR29_06555</name>
</gene>
<dbReference type="InterPro" id="IPR016039">
    <property type="entry name" value="Thiolase-like"/>
</dbReference>
<keyword evidence="1" id="KW-0596">Phosphopantetheine</keyword>
<dbReference type="InterPro" id="IPR014030">
    <property type="entry name" value="Ketoacyl_synth_N"/>
</dbReference>
<dbReference type="SUPFAM" id="SSF53901">
    <property type="entry name" value="Thiolase-like"/>
    <property type="match status" value="1"/>
</dbReference>
<reference evidence="6" key="1">
    <citation type="submission" date="2022-11" db="EMBL/GenBank/DDBJ databases">
        <authorList>
            <person name="Somphong A."/>
            <person name="Phongsopitanun W."/>
        </authorList>
    </citation>
    <scope>NUCLEOTIDE SEQUENCE</scope>
    <source>
        <strain evidence="6">Pm04-4</strain>
    </source>
</reference>
<evidence type="ECO:0000256" key="1">
    <source>
        <dbReference type="ARBA" id="ARBA00022450"/>
    </source>
</evidence>
<name>A0ABT4ATS6_9ACTN</name>
<dbReference type="PANTHER" id="PTHR43775">
    <property type="entry name" value="FATTY ACID SYNTHASE"/>
    <property type="match status" value="1"/>
</dbReference>
<keyword evidence="3 4" id="KW-0808">Transferase</keyword>
<keyword evidence="7" id="KW-1185">Reference proteome</keyword>
<accession>A0ABT4ATS6</accession>
<dbReference type="RefSeq" id="WP_267561901.1">
    <property type="nucleotide sequence ID" value="NZ_JAPNTZ010000002.1"/>
</dbReference>
<evidence type="ECO:0000313" key="7">
    <source>
        <dbReference type="Proteomes" id="UP001151002"/>
    </source>
</evidence>
<protein>
    <submittedName>
        <fullName evidence="6">Beta-ketoacyl synthase N-terminal-like domain-containing protein</fullName>
    </submittedName>
</protein>
<keyword evidence="2" id="KW-0597">Phosphoprotein</keyword>
<evidence type="ECO:0000256" key="3">
    <source>
        <dbReference type="ARBA" id="ARBA00022679"/>
    </source>
</evidence>
<evidence type="ECO:0000256" key="2">
    <source>
        <dbReference type="ARBA" id="ARBA00022553"/>
    </source>
</evidence>
<organism evidence="6 7">
    <name type="scientific">Paractinoplanes pyxinae</name>
    <dbReference type="NCBI Taxonomy" id="2997416"/>
    <lineage>
        <taxon>Bacteria</taxon>
        <taxon>Bacillati</taxon>
        <taxon>Actinomycetota</taxon>
        <taxon>Actinomycetes</taxon>
        <taxon>Micromonosporales</taxon>
        <taxon>Micromonosporaceae</taxon>
        <taxon>Paractinoplanes</taxon>
    </lineage>
</organism>
<dbReference type="InterPro" id="IPR018201">
    <property type="entry name" value="Ketoacyl_synth_AS"/>
</dbReference>
<dbReference type="InterPro" id="IPR014031">
    <property type="entry name" value="Ketoacyl_synth_C"/>
</dbReference>
<comment type="caution">
    <text evidence="6">The sequence shown here is derived from an EMBL/GenBank/DDBJ whole genome shotgun (WGS) entry which is preliminary data.</text>
</comment>
<dbReference type="EMBL" id="JAPNTZ010000002">
    <property type="protein sequence ID" value="MCY1137654.1"/>
    <property type="molecule type" value="Genomic_DNA"/>
</dbReference>
<dbReference type="Gene3D" id="1.10.1240.100">
    <property type="match status" value="1"/>
</dbReference>
<comment type="similarity">
    <text evidence="4">Belongs to the thiolase-like superfamily. Beta-ketoacyl-ACP synthases family.</text>
</comment>